<feature type="domain" description="Retroviral polymerase SH3-like" evidence="2">
    <location>
        <begin position="322"/>
        <end position="349"/>
    </location>
</feature>
<dbReference type="SUPFAM" id="SSF53098">
    <property type="entry name" value="Ribonuclease H-like"/>
    <property type="match status" value="1"/>
</dbReference>
<proteinExistence type="predicted"/>
<keyword evidence="1" id="KW-0812">Transmembrane</keyword>
<accession>A0A438CNQ0</accession>
<keyword evidence="1" id="KW-1133">Transmembrane helix</keyword>
<dbReference type="EMBL" id="QGNW01002165">
    <property type="protein sequence ID" value="RVW24808.1"/>
    <property type="molecule type" value="Genomic_DNA"/>
</dbReference>
<evidence type="ECO:0000256" key="1">
    <source>
        <dbReference type="SAM" id="Phobius"/>
    </source>
</evidence>
<reference evidence="3 4" key="1">
    <citation type="journal article" date="2018" name="PLoS Genet.">
        <title>Population sequencing reveals clonal diversity and ancestral inbreeding in the grapevine cultivar Chardonnay.</title>
        <authorList>
            <person name="Roach M.J."/>
            <person name="Johnson D.L."/>
            <person name="Bohlmann J."/>
            <person name="van Vuuren H.J."/>
            <person name="Jones S.J."/>
            <person name="Pretorius I.S."/>
            <person name="Schmidt S.A."/>
            <person name="Borneman A.R."/>
        </authorList>
    </citation>
    <scope>NUCLEOTIDE SEQUENCE [LARGE SCALE GENOMIC DNA]</scope>
    <source>
        <strain evidence="4">cv. Chardonnay</strain>
        <tissue evidence="3">Leaf</tissue>
    </source>
</reference>
<protein>
    <submittedName>
        <fullName evidence="3">Retrovirus-related Pol polyprotein from transposon TNT 1-94</fullName>
    </submittedName>
</protein>
<dbReference type="Pfam" id="PF25597">
    <property type="entry name" value="SH3_retrovirus"/>
    <property type="match status" value="1"/>
</dbReference>
<dbReference type="InterPro" id="IPR036397">
    <property type="entry name" value="RNaseH_sf"/>
</dbReference>
<dbReference type="GO" id="GO:0003676">
    <property type="term" value="F:nucleic acid binding"/>
    <property type="evidence" value="ECO:0007669"/>
    <property type="project" value="InterPro"/>
</dbReference>
<dbReference type="Gene3D" id="3.30.420.10">
    <property type="entry name" value="Ribonuclease H-like superfamily/Ribonuclease H"/>
    <property type="match status" value="1"/>
</dbReference>
<dbReference type="PANTHER" id="PTHR34222">
    <property type="entry name" value="GAG_PRE-INTEGRS DOMAIN-CONTAINING PROTEIN"/>
    <property type="match status" value="1"/>
</dbReference>
<organism evidence="3 4">
    <name type="scientific">Vitis vinifera</name>
    <name type="common">Grape</name>
    <dbReference type="NCBI Taxonomy" id="29760"/>
    <lineage>
        <taxon>Eukaryota</taxon>
        <taxon>Viridiplantae</taxon>
        <taxon>Streptophyta</taxon>
        <taxon>Embryophyta</taxon>
        <taxon>Tracheophyta</taxon>
        <taxon>Spermatophyta</taxon>
        <taxon>Magnoliopsida</taxon>
        <taxon>eudicotyledons</taxon>
        <taxon>Gunneridae</taxon>
        <taxon>Pentapetalae</taxon>
        <taxon>rosids</taxon>
        <taxon>Vitales</taxon>
        <taxon>Vitaceae</taxon>
        <taxon>Viteae</taxon>
        <taxon>Vitis</taxon>
    </lineage>
</organism>
<evidence type="ECO:0000313" key="4">
    <source>
        <dbReference type="Proteomes" id="UP000288805"/>
    </source>
</evidence>
<feature type="transmembrane region" description="Helical" evidence="1">
    <location>
        <begin position="340"/>
        <end position="360"/>
    </location>
</feature>
<dbReference type="AlphaFoldDB" id="A0A438CNQ0"/>
<gene>
    <name evidence="3" type="primary">POLX_3190</name>
    <name evidence="3" type="ORF">CK203_080311</name>
</gene>
<dbReference type="InterPro" id="IPR012337">
    <property type="entry name" value="RNaseH-like_sf"/>
</dbReference>
<comment type="caution">
    <text evidence="3">The sequence shown here is derived from an EMBL/GenBank/DDBJ whole genome shotgun (WGS) entry which is preliminary data.</text>
</comment>
<evidence type="ECO:0000313" key="3">
    <source>
        <dbReference type="EMBL" id="RVW24808.1"/>
    </source>
</evidence>
<feature type="transmembrane region" description="Helical" evidence="1">
    <location>
        <begin position="307"/>
        <end position="328"/>
    </location>
</feature>
<evidence type="ECO:0000259" key="2">
    <source>
        <dbReference type="Pfam" id="PF25597"/>
    </source>
</evidence>
<dbReference type="Proteomes" id="UP000288805">
    <property type="component" value="Unassembled WGS sequence"/>
</dbReference>
<sequence length="516" mass="59270">MVWDSVATTYFDGTDTSQVYDLKRRVTKMRQAGGSIEKYYNDLQGLWREIDFWRPNPMNYAINIQKYNTILQEDRVYIFLDGLDDRLDKIRSDVLQIQAYAHVRREEIQQAVMLIGIDMIEVVMVSKGVKIGQQQPPSLQLCKNGSTSGGKLNTNAKAKTQSKEGGCTHCGGMKHTCETCFKLHGYPDWWNEYKTQKNCDAASNKGLSRAALITAAPQLSFTSQIESSSDETHLNDQGYSHQGDHWAWVAERKNRLILETACALLLEAHVLSRYWDDAIAKTVYLLNRMPSKVLQFKTPSQVLSEHVSLPTILLLPPRIFGCVVFVHLHKNQRTKLDPCAIWCIFVGIKNFLLFIGIHFISLGEIRDEELNWWTWQGFEDNPVQMSDGNEAVDPTPQYSKPLLLRILLSRSKYARREARREEKQSEENRGKLAAVFFCTFGALPEVHFLHSIYHFKAQEVKNPMLQMVHDLELKRRSYSHSFLYSVVDFLLNLPDICRKLEAENLKVEANFAALRG</sequence>
<dbReference type="PANTHER" id="PTHR34222:SF43">
    <property type="entry name" value="RETROTRANSPOSON GAG DOMAIN-CONTAINING PROTEIN"/>
    <property type="match status" value="1"/>
</dbReference>
<keyword evidence="1" id="KW-0472">Membrane</keyword>
<dbReference type="InterPro" id="IPR057670">
    <property type="entry name" value="SH3_retrovirus"/>
</dbReference>
<name>A0A438CNQ0_VITVI</name>